<dbReference type="AlphaFoldDB" id="A0AAD4TGD8"/>
<gene>
    <name evidence="1" type="ORF">MKW98_029825</name>
</gene>
<sequence length="118" mass="13116">MEGLIPLVYKALKRNKTGRQYKSLSNPDYNIADFYSADSITHQLPYLTPQPEKSMVVVAGEAKREGGGLHRRYKSVDQFSGSRSVRGGGFSSNNGSNQVVEMRRYRSHRGILSCISCG</sequence>
<name>A0AAD4TGD8_9MAGN</name>
<dbReference type="PANTHER" id="PTHR35485">
    <property type="entry name" value="OS01G0888900 PROTEIN"/>
    <property type="match status" value="1"/>
</dbReference>
<dbReference type="Proteomes" id="UP001202328">
    <property type="component" value="Unassembled WGS sequence"/>
</dbReference>
<dbReference type="PANTHER" id="PTHR35485:SF4">
    <property type="entry name" value="EXPRESSED PROTEIN"/>
    <property type="match status" value="1"/>
</dbReference>
<organism evidence="1 2">
    <name type="scientific">Papaver atlanticum</name>
    <dbReference type="NCBI Taxonomy" id="357466"/>
    <lineage>
        <taxon>Eukaryota</taxon>
        <taxon>Viridiplantae</taxon>
        <taxon>Streptophyta</taxon>
        <taxon>Embryophyta</taxon>
        <taxon>Tracheophyta</taxon>
        <taxon>Spermatophyta</taxon>
        <taxon>Magnoliopsida</taxon>
        <taxon>Ranunculales</taxon>
        <taxon>Papaveraceae</taxon>
        <taxon>Papaveroideae</taxon>
        <taxon>Papaver</taxon>
    </lineage>
</organism>
<keyword evidence="2" id="KW-1185">Reference proteome</keyword>
<accession>A0AAD4TGD8</accession>
<proteinExistence type="predicted"/>
<protein>
    <submittedName>
        <fullName evidence="1">Uncharacterized protein</fullName>
    </submittedName>
</protein>
<comment type="caution">
    <text evidence="1">The sequence shown here is derived from an EMBL/GenBank/DDBJ whole genome shotgun (WGS) entry which is preliminary data.</text>
</comment>
<reference evidence="1" key="1">
    <citation type="submission" date="2022-04" db="EMBL/GenBank/DDBJ databases">
        <title>A functionally conserved STORR gene fusion in Papaver species that diverged 16.8 million years ago.</title>
        <authorList>
            <person name="Catania T."/>
        </authorList>
    </citation>
    <scope>NUCLEOTIDE SEQUENCE</scope>
    <source>
        <strain evidence="1">S-188037</strain>
    </source>
</reference>
<evidence type="ECO:0000313" key="2">
    <source>
        <dbReference type="Proteomes" id="UP001202328"/>
    </source>
</evidence>
<evidence type="ECO:0000313" key="1">
    <source>
        <dbReference type="EMBL" id="KAI3959788.1"/>
    </source>
</evidence>
<dbReference type="EMBL" id="JAJJMB010000969">
    <property type="protein sequence ID" value="KAI3959788.1"/>
    <property type="molecule type" value="Genomic_DNA"/>
</dbReference>